<accession>A0A158FHV3</accession>
<evidence type="ECO:0008006" key="4">
    <source>
        <dbReference type="Google" id="ProtNLM"/>
    </source>
</evidence>
<dbReference type="Gene3D" id="2.160.20.10">
    <property type="entry name" value="Single-stranded right-handed beta-helix, Pectin lyase-like"/>
    <property type="match status" value="1"/>
</dbReference>
<evidence type="ECO:0000313" key="2">
    <source>
        <dbReference type="EMBL" id="SAL19193.1"/>
    </source>
</evidence>
<feature type="signal peptide" evidence="1">
    <location>
        <begin position="1"/>
        <end position="30"/>
    </location>
</feature>
<dbReference type="SMART" id="SM00710">
    <property type="entry name" value="PbH1"/>
    <property type="match status" value="5"/>
</dbReference>
<protein>
    <recommendedName>
        <fullName evidence="4">Pectate lyase superfamily protein</fullName>
    </recommendedName>
</protein>
<dbReference type="InterPro" id="IPR012334">
    <property type="entry name" value="Pectin_lyas_fold"/>
</dbReference>
<name>A0A158FHV3_9BURK</name>
<dbReference type="EMBL" id="FCOK02000005">
    <property type="protein sequence ID" value="SAL19193.1"/>
    <property type="molecule type" value="Genomic_DNA"/>
</dbReference>
<dbReference type="InterPro" id="IPR006311">
    <property type="entry name" value="TAT_signal"/>
</dbReference>
<evidence type="ECO:0000313" key="3">
    <source>
        <dbReference type="Proteomes" id="UP000054683"/>
    </source>
</evidence>
<feature type="chain" id="PRO_5008501509" description="Pectate lyase superfamily protein" evidence="1">
    <location>
        <begin position="31"/>
        <end position="435"/>
    </location>
</feature>
<reference evidence="2 3" key="1">
    <citation type="submission" date="2016-01" db="EMBL/GenBank/DDBJ databases">
        <authorList>
            <person name="Oliw E.H."/>
        </authorList>
    </citation>
    <scope>NUCLEOTIDE SEQUENCE [LARGE SCALE GENOMIC DNA]</scope>
    <source>
        <strain evidence="2">LMG 27134</strain>
    </source>
</reference>
<sequence>MNPTGRSRRRLLINAALLSAAGTAGRLASAASTASATAGITPFSHAALMREPPVITPMMFGAKADGMSDDTAAFNAMYAHVRATSSRTVFLRGHRYQANGSIYARDVSTIGEGATLTMAVNSEKDSYAFEWGGSDTFVTELAFDLSNLGRNPMQGVVNGCNDASNQRFFRNRVTAHTTEPSKLQSNIFGLWVLGTGLNGLYVLDNQFEGCSYGVQVNNQDGMDKNVRKQPLGKPSQHIHIRGNTCIDATIGVNTPHVMCSNVVIEGNTITPKNLHLDLPLNVAHVTELVVYGNTVTSNTASANGTLHIEDASGAVTVSANVVTALAANNGIQFGVDPSASHDARPAMRAVIMANHVQGSLASLTSTASIPHGETIGILLPDPGTIDTTVTGNYVAGFTQGINAVAASTVFGNTIANCPVPLRLSKDSAARQNVVK</sequence>
<dbReference type="Proteomes" id="UP000054683">
    <property type="component" value="Unassembled WGS sequence"/>
</dbReference>
<dbReference type="InterPro" id="IPR006626">
    <property type="entry name" value="PbH1"/>
</dbReference>
<dbReference type="SUPFAM" id="SSF51126">
    <property type="entry name" value="Pectin lyase-like"/>
    <property type="match status" value="1"/>
</dbReference>
<keyword evidence="1" id="KW-0732">Signal</keyword>
<dbReference type="InterPro" id="IPR011050">
    <property type="entry name" value="Pectin_lyase_fold/virulence"/>
</dbReference>
<organism evidence="2 3">
    <name type="scientific">Caballeronia udeis</name>
    <dbReference type="NCBI Taxonomy" id="1232866"/>
    <lineage>
        <taxon>Bacteria</taxon>
        <taxon>Pseudomonadati</taxon>
        <taxon>Pseudomonadota</taxon>
        <taxon>Betaproteobacteria</taxon>
        <taxon>Burkholderiales</taxon>
        <taxon>Burkholderiaceae</taxon>
        <taxon>Caballeronia</taxon>
    </lineage>
</organism>
<dbReference type="OrthoDB" id="241638at2"/>
<dbReference type="AlphaFoldDB" id="A0A158FHV3"/>
<proteinExistence type="predicted"/>
<evidence type="ECO:0000256" key="1">
    <source>
        <dbReference type="SAM" id="SignalP"/>
    </source>
</evidence>
<dbReference type="RefSeq" id="WP_156528750.1">
    <property type="nucleotide sequence ID" value="NZ_FCOK02000005.1"/>
</dbReference>
<dbReference type="PROSITE" id="PS51318">
    <property type="entry name" value="TAT"/>
    <property type="match status" value="1"/>
</dbReference>
<gene>
    <name evidence="2" type="ORF">AWB69_01159</name>
</gene>